<dbReference type="GO" id="GO:0016787">
    <property type="term" value="F:hydrolase activity"/>
    <property type="evidence" value="ECO:0007669"/>
    <property type="project" value="UniProtKB-KW"/>
</dbReference>
<dbReference type="SUPFAM" id="SSF63817">
    <property type="entry name" value="Sortase"/>
    <property type="match status" value="1"/>
</dbReference>
<reference evidence="3 4" key="1">
    <citation type="submission" date="2018-01" db="EMBL/GenBank/DDBJ databases">
        <title>Complete genome sequence of Streptomyces lunaelactis MM109T, a Ferroverdin A producer isolated from cave moonmilk deposits.</title>
        <authorList>
            <person name="Naome A."/>
            <person name="Martinet L."/>
            <person name="Maciejewska M."/>
            <person name="Anderssen S."/>
            <person name="Adam D."/>
            <person name="Tenconi E."/>
            <person name="Deflandre B."/>
            <person name="Arguelles-Arias A."/>
            <person name="Calusinska M."/>
            <person name="Copieters W."/>
            <person name="Karim L."/>
            <person name="Hanikenne M."/>
            <person name="Baurain D."/>
            <person name="van Wezel G."/>
            <person name="Smargiasso N."/>
            <person name="de Pauw E."/>
            <person name="Delfosse P."/>
            <person name="Rigali S."/>
        </authorList>
    </citation>
    <scope>NUCLEOTIDE SEQUENCE [LARGE SCALE GENOMIC DNA]</scope>
    <source>
        <strain evidence="3 4">MM109</strain>
    </source>
</reference>
<dbReference type="Pfam" id="PF04203">
    <property type="entry name" value="Sortase"/>
    <property type="match status" value="1"/>
</dbReference>
<keyword evidence="4" id="KW-1185">Reference proteome</keyword>
<dbReference type="EMBL" id="CP026304">
    <property type="protein sequence ID" value="AVZ71440.1"/>
    <property type="molecule type" value="Genomic_DNA"/>
</dbReference>
<gene>
    <name evidence="3" type="ORF">SLUN_03680</name>
</gene>
<dbReference type="InterPro" id="IPR042001">
    <property type="entry name" value="Sortase_F"/>
</dbReference>
<dbReference type="Gene3D" id="2.40.260.10">
    <property type="entry name" value="Sortase"/>
    <property type="match status" value="1"/>
</dbReference>
<proteinExistence type="predicted"/>
<dbReference type="InterPro" id="IPR023365">
    <property type="entry name" value="Sortase_dom-sf"/>
</dbReference>
<protein>
    <submittedName>
        <fullName evidence="3">Class F sortase</fullName>
    </submittedName>
</protein>
<dbReference type="OrthoDB" id="525039at2"/>
<evidence type="ECO:0000313" key="4">
    <source>
        <dbReference type="Proteomes" id="UP000244201"/>
    </source>
</evidence>
<dbReference type="RefSeq" id="WP_108147131.1">
    <property type="nucleotide sequence ID" value="NZ_CP026304.1"/>
</dbReference>
<evidence type="ECO:0000256" key="2">
    <source>
        <dbReference type="SAM" id="MobiDB-lite"/>
    </source>
</evidence>
<dbReference type="AlphaFoldDB" id="A0A2R4SX23"/>
<dbReference type="CDD" id="cd05829">
    <property type="entry name" value="Sortase_F"/>
    <property type="match status" value="1"/>
</dbReference>
<organism evidence="3 4">
    <name type="scientific">Streptomyces lunaelactis</name>
    <dbReference type="NCBI Taxonomy" id="1535768"/>
    <lineage>
        <taxon>Bacteria</taxon>
        <taxon>Bacillati</taxon>
        <taxon>Actinomycetota</taxon>
        <taxon>Actinomycetes</taxon>
        <taxon>Kitasatosporales</taxon>
        <taxon>Streptomycetaceae</taxon>
        <taxon>Streptomyces</taxon>
    </lineage>
</organism>
<dbReference type="Proteomes" id="UP000244201">
    <property type="component" value="Chromosome"/>
</dbReference>
<accession>A0A2R4SX23</accession>
<dbReference type="NCBIfam" id="NF033748">
    <property type="entry name" value="class_F_sortase"/>
    <property type="match status" value="1"/>
</dbReference>
<keyword evidence="1" id="KW-0378">Hydrolase</keyword>
<evidence type="ECO:0000313" key="3">
    <source>
        <dbReference type="EMBL" id="AVZ71440.1"/>
    </source>
</evidence>
<name>A0A2R4SX23_9ACTN</name>
<dbReference type="GeneID" id="55654370"/>
<sequence length="210" mass="21865">MPTYSRRGSWFTVACVLLLGLFLLRNGSAAGAGGPPQPPSAVAARYGASDPLPARPDPLPRSVPRRISVPSVALDAPLTEAGLDADGWVEAPPLEHGNLAGWYTGAVTPGERGTAVIVGHVDNTAGPAAFFALGAVKRGSEVEILRGDGRTAVFAVYGVEILTKKNFPAARVYQDTPEPELRVITCGGGYSKKTGYAGNVVAFARLAKVR</sequence>
<feature type="compositionally biased region" description="Low complexity" evidence="2">
    <location>
        <begin position="40"/>
        <end position="52"/>
    </location>
</feature>
<dbReference type="KEGG" id="slk:SLUN_03680"/>
<dbReference type="InterPro" id="IPR005754">
    <property type="entry name" value="Sortase"/>
</dbReference>
<evidence type="ECO:0000256" key="1">
    <source>
        <dbReference type="ARBA" id="ARBA00022801"/>
    </source>
</evidence>
<feature type="region of interest" description="Disordered" evidence="2">
    <location>
        <begin position="30"/>
        <end position="63"/>
    </location>
</feature>